<evidence type="ECO:0000256" key="3">
    <source>
        <dbReference type="ARBA" id="ARBA00004846"/>
    </source>
</evidence>
<dbReference type="InterPro" id="IPR036250">
    <property type="entry name" value="AcylCo_DH-like_C"/>
</dbReference>
<dbReference type="GO" id="GO:0055088">
    <property type="term" value="P:lipid homeostasis"/>
    <property type="evidence" value="ECO:0007669"/>
    <property type="project" value="TreeGrafter"/>
</dbReference>
<evidence type="ECO:0000256" key="6">
    <source>
        <dbReference type="ARBA" id="ARBA00022827"/>
    </source>
</evidence>
<evidence type="ECO:0000256" key="2">
    <source>
        <dbReference type="ARBA" id="ARBA00004275"/>
    </source>
</evidence>
<dbReference type="Gene3D" id="1.20.140.10">
    <property type="entry name" value="Butyryl-CoA Dehydrogenase, subunit A, domain 3"/>
    <property type="match status" value="1"/>
</dbReference>
<evidence type="ECO:0000256" key="9">
    <source>
        <dbReference type="ARBA" id="ARBA00023098"/>
    </source>
</evidence>
<comment type="similarity">
    <text evidence="4">Belongs to the acyl-CoA oxidase family.</text>
</comment>
<dbReference type="GO" id="GO:0005777">
    <property type="term" value="C:peroxisome"/>
    <property type="evidence" value="ECO:0007669"/>
    <property type="project" value="UniProtKB-SubCell"/>
</dbReference>
<dbReference type="SUPFAM" id="SSF47203">
    <property type="entry name" value="Acyl-CoA dehydrogenase C-terminal domain-like"/>
    <property type="match status" value="1"/>
</dbReference>
<dbReference type="PANTHER" id="PTHR10909:SF250">
    <property type="entry name" value="PEROXISOMAL ACYL-COENZYME A OXIDASE 1"/>
    <property type="match status" value="1"/>
</dbReference>
<comment type="cofactor">
    <cofactor evidence="1">
        <name>FAD</name>
        <dbReference type="ChEBI" id="CHEBI:57692"/>
    </cofactor>
</comment>
<reference evidence="12" key="1">
    <citation type="submission" date="2013-12" db="EMBL/GenBank/DDBJ databases">
        <authorList>
            <person name="Zhang Y.-N."/>
            <person name="Dong S.-L."/>
        </authorList>
    </citation>
    <scope>NUCLEOTIDE SEQUENCE</scope>
</reference>
<dbReference type="InterPro" id="IPR012258">
    <property type="entry name" value="Acyl-CoA_oxidase"/>
</dbReference>
<dbReference type="PANTHER" id="PTHR10909">
    <property type="entry name" value="ELECTRON TRANSPORT OXIDOREDUCTASE"/>
    <property type="match status" value="1"/>
</dbReference>
<organism evidence="12">
    <name type="scientific">Sesamia inferens</name>
    <name type="common">Purple stem borer</name>
    <dbReference type="NCBI Taxonomy" id="492764"/>
    <lineage>
        <taxon>Eukaryota</taxon>
        <taxon>Metazoa</taxon>
        <taxon>Ecdysozoa</taxon>
        <taxon>Arthropoda</taxon>
        <taxon>Hexapoda</taxon>
        <taxon>Insecta</taxon>
        <taxon>Pterygota</taxon>
        <taxon>Neoptera</taxon>
        <taxon>Endopterygota</taxon>
        <taxon>Lepidoptera</taxon>
        <taxon>Glossata</taxon>
        <taxon>Ditrysia</taxon>
        <taxon>Noctuoidea</taxon>
        <taxon>Noctuidae</taxon>
        <taxon>Amphipyrinae</taxon>
        <taxon>Sesamia</taxon>
    </lineage>
</organism>
<keyword evidence="9" id="KW-0443">Lipid metabolism</keyword>
<keyword evidence="5" id="KW-0285">Flavoprotein</keyword>
<evidence type="ECO:0000256" key="10">
    <source>
        <dbReference type="ARBA" id="ARBA00023140"/>
    </source>
</evidence>
<keyword evidence="8" id="KW-0560">Oxidoreductase</keyword>
<dbReference type="InterPro" id="IPR002655">
    <property type="entry name" value="Acyl-CoA_oxidase_C"/>
</dbReference>
<dbReference type="Pfam" id="PF01756">
    <property type="entry name" value="ACOX"/>
    <property type="match status" value="1"/>
</dbReference>
<evidence type="ECO:0000256" key="8">
    <source>
        <dbReference type="ARBA" id="ARBA00023002"/>
    </source>
</evidence>
<accession>A0A076FRJ6</accession>
<reference evidence="12" key="2">
    <citation type="journal article" date="2014" name="J. Chem. Ecol.">
        <title>Putative pathway of sex pheromone biosynthesis and degradation by expression patterns of genes identified from female pheromone gland and adult antenna of Sesamia inferens (Walker).</title>
        <authorList>
            <person name="Zhang Y.N."/>
            <person name="Xia Y.H."/>
            <person name="Zhu J.Y."/>
            <person name="Li S.Y."/>
            <person name="Dong S.L."/>
        </authorList>
    </citation>
    <scope>NUCLEOTIDE SEQUENCE</scope>
</reference>
<comment type="subcellular location">
    <subcellularLocation>
        <location evidence="2">Peroxisome</location>
    </subcellularLocation>
</comment>
<dbReference type="GO" id="GO:0005504">
    <property type="term" value="F:fatty acid binding"/>
    <property type="evidence" value="ECO:0007669"/>
    <property type="project" value="TreeGrafter"/>
</dbReference>
<feature type="domain" description="Acyl-CoA oxidase C-terminal" evidence="11">
    <location>
        <begin position="3"/>
        <end position="152"/>
    </location>
</feature>
<evidence type="ECO:0000256" key="1">
    <source>
        <dbReference type="ARBA" id="ARBA00001974"/>
    </source>
</evidence>
<keyword evidence="7" id="KW-0276">Fatty acid metabolism</keyword>
<evidence type="ECO:0000256" key="4">
    <source>
        <dbReference type="ARBA" id="ARBA00006288"/>
    </source>
</evidence>
<proteinExistence type="evidence at transcript level"/>
<dbReference type="GO" id="GO:0003997">
    <property type="term" value="F:acyl-CoA oxidase activity"/>
    <property type="evidence" value="ECO:0007669"/>
    <property type="project" value="InterPro"/>
</dbReference>
<name>A0A076FRJ6_SESIF</name>
<dbReference type="FunFam" id="1.20.140.10:FF:000013">
    <property type="entry name" value="Acyl-coenzyme A oxidase"/>
    <property type="match status" value="1"/>
</dbReference>
<dbReference type="GO" id="GO:0033540">
    <property type="term" value="P:fatty acid beta-oxidation using acyl-CoA oxidase"/>
    <property type="evidence" value="ECO:0007669"/>
    <property type="project" value="TreeGrafter"/>
</dbReference>
<sequence>MDFEDAWNNASVQLVNASEAHCRAILCAVSWKEMVRHATNSSPNLAKVLLQMAELYLTYWALEKRGDLLMYSTITRDDIAKLQARYEELLALLRPNAVGIVDAFDIRDEILCLCSTLGAYDGRVYERLMEEALKSPLNAEPVNQSFHKYLKQTSDVKG</sequence>
<dbReference type="GO" id="GO:0071949">
    <property type="term" value="F:FAD binding"/>
    <property type="evidence" value="ECO:0007669"/>
    <property type="project" value="InterPro"/>
</dbReference>
<dbReference type="AlphaFoldDB" id="A0A076FRJ6"/>
<keyword evidence="10" id="KW-0576">Peroxisome</keyword>
<evidence type="ECO:0000256" key="5">
    <source>
        <dbReference type="ARBA" id="ARBA00022630"/>
    </source>
</evidence>
<keyword evidence="6" id="KW-0274">FAD</keyword>
<protein>
    <submittedName>
        <fullName evidence="12">Acyl-CoA oxidase 2</fullName>
    </submittedName>
</protein>
<comment type="pathway">
    <text evidence="3">Lipid metabolism; peroxisomal fatty acid beta-oxidation.</text>
</comment>
<dbReference type="EMBL" id="KF960761">
    <property type="protein sequence ID" value="AII21963.1"/>
    <property type="molecule type" value="mRNA"/>
</dbReference>
<evidence type="ECO:0000313" key="12">
    <source>
        <dbReference type="EMBL" id="AII21963.1"/>
    </source>
</evidence>
<evidence type="ECO:0000259" key="11">
    <source>
        <dbReference type="Pfam" id="PF01756"/>
    </source>
</evidence>
<evidence type="ECO:0000256" key="7">
    <source>
        <dbReference type="ARBA" id="ARBA00022832"/>
    </source>
</evidence>